<evidence type="ECO:0000313" key="2">
    <source>
        <dbReference type="Proteomes" id="UP000326354"/>
    </source>
</evidence>
<dbReference type="RefSeq" id="WP_151967579.1">
    <property type="nucleotide sequence ID" value="NZ_AP019860.1"/>
</dbReference>
<gene>
    <name evidence="1" type="ORF">UABAM_01731</name>
</gene>
<name>A0A5S9F3C5_UABAM</name>
<accession>A0A5S9F3C5</accession>
<dbReference type="Proteomes" id="UP000326354">
    <property type="component" value="Chromosome"/>
</dbReference>
<evidence type="ECO:0008006" key="3">
    <source>
        <dbReference type="Google" id="ProtNLM"/>
    </source>
</evidence>
<proteinExistence type="predicted"/>
<dbReference type="KEGG" id="uam:UABAM_01731"/>
<evidence type="ECO:0000313" key="1">
    <source>
        <dbReference type="EMBL" id="BBM83379.1"/>
    </source>
</evidence>
<organism evidence="1 2">
    <name type="scientific">Uabimicrobium amorphum</name>
    <dbReference type="NCBI Taxonomy" id="2596890"/>
    <lineage>
        <taxon>Bacteria</taxon>
        <taxon>Pseudomonadati</taxon>
        <taxon>Planctomycetota</taxon>
        <taxon>Candidatus Uabimicrobiia</taxon>
        <taxon>Candidatus Uabimicrobiales</taxon>
        <taxon>Candidatus Uabimicrobiaceae</taxon>
        <taxon>Candidatus Uabimicrobium</taxon>
    </lineage>
</organism>
<protein>
    <recommendedName>
        <fullName evidence="3">Alpha/beta hydrolase</fullName>
    </recommendedName>
</protein>
<dbReference type="AlphaFoldDB" id="A0A5S9F3C5"/>
<reference evidence="1 2" key="1">
    <citation type="submission" date="2019-08" db="EMBL/GenBank/DDBJ databases">
        <title>Complete genome sequence of Candidatus Uab amorphum.</title>
        <authorList>
            <person name="Shiratori T."/>
            <person name="Suzuki S."/>
            <person name="Kakizawa Y."/>
            <person name="Ishida K."/>
        </authorList>
    </citation>
    <scope>NUCLEOTIDE SEQUENCE [LARGE SCALE GENOMIC DNA]</scope>
    <source>
        <strain evidence="1 2">SRT547</strain>
    </source>
</reference>
<sequence>MMRYTFIFLLLLSSLLSQTTKEQAKKLKTHWGIKKKFHSVLNEDSISLSFPGYIIGVEKASRKKLGLKKLDDIKPFLNYDSEQLNAEEKKFLVKRINDSKIQFVSHIVKFAKDDNAPNLHKKIIYNVYQNTDELQTSQVFKSGWDSILSLKEQLAVYIEKHQITHVFLCALGWNTPQQKALKNLNTLFSKVYEKASRKSNYLFIGITWPSKWGIPGISYQNKKQDAEEVGLLYANSLLHNVLLPLKKVFKFRVVLIGHSFGARLLARGLFSAHFLSQNMAKNRGKIDLFIGLQAALDIKYFLEDGEYHSFRAHAKKFVFTWSTSDKKMNAWSFTARNRFLGTKRAFSVAKDHENFVLGSVNQHGQISPQENSSKILLVDAKKIISHHSDVFNHHVAEFVSQLVKIYCKSQ</sequence>
<dbReference type="OrthoDB" id="280053at2"/>
<dbReference type="EMBL" id="AP019860">
    <property type="protein sequence ID" value="BBM83379.1"/>
    <property type="molecule type" value="Genomic_DNA"/>
</dbReference>
<keyword evidence="2" id="KW-1185">Reference proteome</keyword>